<evidence type="ECO:0000313" key="2">
    <source>
        <dbReference type="Proteomes" id="UP000317010"/>
    </source>
</evidence>
<proteinExistence type="predicted"/>
<evidence type="ECO:0000313" key="1">
    <source>
        <dbReference type="EMBL" id="TWI98231.1"/>
    </source>
</evidence>
<dbReference type="OrthoDB" id="1436925at2"/>
<keyword evidence="2" id="KW-1185">Reference proteome</keyword>
<dbReference type="PROSITE" id="PS51257">
    <property type="entry name" value="PROKAR_LIPOPROTEIN"/>
    <property type="match status" value="1"/>
</dbReference>
<reference evidence="1 2" key="1">
    <citation type="submission" date="2019-07" db="EMBL/GenBank/DDBJ databases">
        <title>Genomic Encyclopedia of Archaeal and Bacterial Type Strains, Phase II (KMG-II): from individual species to whole genera.</title>
        <authorList>
            <person name="Goeker M."/>
        </authorList>
    </citation>
    <scope>NUCLEOTIDE SEQUENCE [LARGE SCALE GENOMIC DNA]</scope>
    <source>
        <strain evidence="1 2">ATCC BAA-1854</strain>
    </source>
</reference>
<name>A0A562TX81_9SPHI</name>
<accession>A0A562TX81</accession>
<sequence length="135" mass="15199">MKKISIVLLTAFILSGCGDKRAEQKAILGDVLKIHEKVMSDDEQLTKNKMQLDTIIKENKLSKLDSAKLLSAKLVAADSLMDKWMHDFEPDQTKKSTEDAVVYMKAQKKQIMAIDSELNAAVKESNQYLIKVKSK</sequence>
<evidence type="ECO:0008006" key="3">
    <source>
        <dbReference type="Google" id="ProtNLM"/>
    </source>
</evidence>
<comment type="caution">
    <text evidence="1">The sequence shown here is derived from an EMBL/GenBank/DDBJ whole genome shotgun (WGS) entry which is preliminary data.</text>
</comment>
<dbReference type="Proteomes" id="UP000317010">
    <property type="component" value="Unassembled WGS sequence"/>
</dbReference>
<gene>
    <name evidence="1" type="ORF">JN11_03311</name>
</gene>
<dbReference type="RefSeq" id="WP_144914239.1">
    <property type="nucleotide sequence ID" value="NZ_VLLI01000009.1"/>
</dbReference>
<dbReference type="EMBL" id="VLLI01000009">
    <property type="protein sequence ID" value="TWI98231.1"/>
    <property type="molecule type" value="Genomic_DNA"/>
</dbReference>
<organism evidence="1 2">
    <name type="scientific">Mucilaginibacter frigoritolerans</name>
    <dbReference type="NCBI Taxonomy" id="652788"/>
    <lineage>
        <taxon>Bacteria</taxon>
        <taxon>Pseudomonadati</taxon>
        <taxon>Bacteroidota</taxon>
        <taxon>Sphingobacteriia</taxon>
        <taxon>Sphingobacteriales</taxon>
        <taxon>Sphingobacteriaceae</taxon>
        <taxon>Mucilaginibacter</taxon>
    </lineage>
</organism>
<protein>
    <recommendedName>
        <fullName evidence="3">Viral A-type inclusion protein</fullName>
    </recommendedName>
</protein>
<dbReference type="AlphaFoldDB" id="A0A562TX81"/>